<dbReference type="VEuPathDB" id="AmoebaDB:EHI_120280"/>
<dbReference type="PROSITE" id="PS50305">
    <property type="entry name" value="SIRTUIN"/>
    <property type="match status" value="1"/>
</dbReference>
<dbReference type="NCBIfam" id="NF001753">
    <property type="entry name" value="PRK00481.1-3"/>
    <property type="match status" value="1"/>
</dbReference>
<feature type="binding site" evidence="4">
    <location>
        <position position="165"/>
    </location>
    <ligand>
        <name>Zn(2+)</name>
        <dbReference type="ChEBI" id="CHEBI:29105"/>
    </ligand>
</feature>
<dbReference type="CDD" id="cd01407">
    <property type="entry name" value="SIR2-fam"/>
    <property type="match status" value="1"/>
</dbReference>
<dbReference type="GO" id="GO:0046872">
    <property type="term" value="F:metal ion binding"/>
    <property type="evidence" value="ECO:0007669"/>
    <property type="project" value="UniProtKB-KW"/>
</dbReference>
<accession>A0A175JWW2</accession>
<dbReference type="Gene3D" id="3.30.1600.10">
    <property type="entry name" value="SIR2/SIRT2 'Small Domain"/>
    <property type="match status" value="1"/>
</dbReference>
<dbReference type="GO" id="GO:0070403">
    <property type="term" value="F:NAD+ binding"/>
    <property type="evidence" value="ECO:0007669"/>
    <property type="project" value="InterPro"/>
</dbReference>
<comment type="caution">
    <text evidence="7">The sequence shown here is derived from an EMBL/GenBank/DDBJ whole genome shotgun (WGS) entry which is preliminary data.</text>
</comment>
<dbReference type="PANTHER" id="PTHR11085:SF10">
    <property type="entry name" value="NAD-DEPENDENT PROTEIN DEACYLASE SIRTUIN-5, MITOCHONDRIAL-RELATED"/>
    <property type="match status" value="1"/>
</dbReference>
<protein>
    <submittedName>
        <fullName evidence="7">Nad-dependent deacetylase 1 putative</fullName>
    </submittedName>
</protein>
<proteinExistence type="inferred from homology"/>
<dbReference type="SUPFAM" id="SSF52467">
    <property type="entry name" value="DHS-like NAD/FAD-binding domain"/>
    <property type="match status" value="1"/>
</dbReference>
<dbReference type="VEuPathDB" id="AmoebaDB:EHI7A_024380"/>
<dbReference type="EMBL" id="BDEQ01000001">
    <property type="protein sequence ID" value="GAT97906.1"/>
    <property type="molecule type" value="Genomic_DNA"/>
</dbReference>
<evidence type="ECO:0000256" key="4">
    <source>
        <dbReference type="PROSITE-ProRule" id="PRU00236"/>
    </source>
</evidence>
<dbReference type="Gene3D" id="3.40.50.1220">
    <property type="entry name" value="TPP-binding domain"/>
    <property type="match status" value="1"/>
</dbReference>
<organism evidence="7 8">
    <name type="scientific">Entamoeba histolytica</name>
    <dbReference type="NCBI Taxonomy" id="5759"/>
    <lineage>
        <taxon>Eukaryota</taxon>
        <taxon>Amoebozoa</taxon>
        <taxon>Evosea</taxon>
        <taxon>Archamoebae</taxon>
        <taxon>Mastigamoebida</taxon>
        <taxon>Entamoebidae</taxon>
        <taxon>Entamoeba</taxon>
    </lineage>
</organism>
<feature type="active site" description="Proton acceptor" evidence="4">
    <location>
        <position position="131"/>
    </location>
</feature>
<dbReference type="PANTHER" id="PTHR11085">
    <property type="entry name" value="NAD-DEPENDENT PROTEIN DEACYLASE SIRTUIN-5, MITOCHONDRIAL-RELATED"/>
    <property type="match status" value="1"/>
</dbReference>
<dbReference type="VEuPathDB" id="AmoebaDB:KM1_004720"/>
<comment type="similarity">
    <text evidence="1">Belongs to the sirtuin family.</text>
</comment>
<evidence type="ECO:0000256" key="1">
    <source>
        <dbReference type="ARBA" id="ARBA00006988"/>
    </source>
</evidence>
<dbReference type="InterPro" id="IPR029035">
    <property type="entry name" value="DHS-like_NAD/FAD-binding_dom"/>
</dbReference>
<keyword evidence="3" id="KW-0520">NAD</keyword>
<dbReference type="InterPro" id="IPR003000">
    <property type="entry name" value="Sirtuin"/>
</dbReference>
<dbReference type="VEuPathDB" id="AmoebaDB:EHI8A_156600"/>
<dbReference type="InterPro" id="IPR050134">
    <property type="entry name" value="NAD-dep_sirtuin_deacylases"/>
</dbReference>
<dbReference type="eggNOG" id="KOG2683">
    <property type="taxonomic scope" value="Eukaryota"/>
</dbReference>
<feature type="binding site" evidence="4">
    <location>
        <position position="139"/>
    </location>
    <ligand>
        <name>Zn(2+)</name>
        <dbReference type="ChEBI" id="CHEBI:29105"/>
    </ligand>
</feature>
<feature type="domain" description="Deacetylase sirtuin-type" evidence="6">
    <location>
        <begin position="10"/>
        <end position="270"/>
    </location>
</feature>
<gene>
    <name evidence="7" type="ORF">CL6EHI_120280</name>
</gene>
<keyword evidence="4" id="KW-0862">Zinc</keyword>
<feature type="binding site" evidence="4">
    <location>
        <position position="142"/>
    </location>
    <ligand>
        <name>Zn(2+)</name>
        <dbReference type="ChEBI" id="CHEBI:29105"/>
    </ligand>
</feature>
<feature type="binding site" evidence="4">
    <location>
        <position position="168"/>
    </location>
    <ligand>
        <name>Zn(2+)</name>
        <dbReference type="ChEBI" id="CHEBI:29105"/>
    </ligand>
</feature>
<dbReference type="Pfam" id="PF02146">
    <property type="entry name" value="SIR2"/>
    <property type="match status" value="1"/>
</dbReference>
<evidence type="ECO:0000259" key="6">
    <source>
        <dbReference type="PROSITE" id="PS50305"/>
    </source>
</evidence>
<evidence type="ECO:0000256" key="2">
    <source>
        <dbReference type="ARBA" id="ARBA00022679"/>
    </source>
</evidence>
<evidence type="ECO:0000313" key="7">
    <source>
        <dbReference type="EMBL" id="GAT97906.1"/>
    </source>
</evidence>
<dbReference type="InterPro" id="IPR026590">
    <property type="entry name" value="Ssirtuin_cat_dom"/>
</dbReference>
<dbReference type="AlphaFoldDB" id="A0A175JWW2"/>
<reference evidence="7 8" key="1">
    <citation type="submission" date="2016-05" db="EMBL/GenBank/DDBJ databases">
        <title>First whole genome sequencing of Entamoeba histolytica HM1:IMSS-clone-6.</title>
        <authorList>
            <person name="Mukherjee Avik.K."/>
            <person name="Izumyama S."/>
            <person name="Nakada-Tsukui K."/>
            <person name="Nozaki T."/>
        </authorList>
    </citation>
    <scope>NUCLEOTIDE SEQUENCE [LARGE SCALE GENOMIC DNA]</scope>
    <source>
        <strain evidence="7 8">HM1:IMSS clone 6</strain>
    </source>
</reference>
<sequence>MEEFLSEMSEEEIEFSCKSLARIISRSKRLVVLTGAGISVSAGIPDFRSRNGMWKRYEPKVYASYENFVNKPEMFWKMCNELRNCTEGKKPTKAHFALRKLEEIGKLEEIITQNVDNLHQLAGSRKVIELHGTGKICQCIKCGYQGNADVVLPKGLIPWIDIPRCPKCGGLIKLDVVLFGEQLEKEKFEKAFEVASSSDVFLVIGSSLEVMPANALPRKAKMNSATVAYINKTTTRFDNYADYVIRGESDYLIPKIVEYVIEFMELGCGEKVIDTLSFPIQFIQNPMETITQVVATIVTWIGPKVQEEEVQNCLVDSSEIIEVVTTKKQYTKTTEEKEEENNAADKIMNEIKNSIKKRENDNN</sequence>
<keyword evidence="4" id="KW-0479">Metal-binding</keyword>
<dbReference type="GO" id="GO:0017136">
    <property type="term" value="F:histone deacetylase activity, NAD-dependent"/>
    <property type="evidence" value="ECO:0007669"/>
    <property type="project" value="TreeGrafter"/>
</dbReference>
<evidence type="ECO:0000256" key="5">
    <source>
        <dbReference type="SAM" id="MobiDB-lite"/>
    </source>
</evidence>
<name>A0A175JWW2_ENTHI</name>
<dbReference type="VEuPathDB" id="AmoebaDB:EHI5A_006400"/>
<keyword evidence="2" id="KW-0808">Transferase</keyword>
<dbReference type="GO" id="GO:0005634">
    <property type="term" value="C:nucleus"/>
    <property type="evidence" value="ECO:0007669"/>
    <property type="project" value="TreeGrafter"/>
</dbReference>
<dbReference type="InterPro" id="IPR026591">
    <property type="entry name" value="Sirtuin_cat_small_dom_sf"/>
</dbReference>
<feature type="region of interest" description="Disordered" evidence="5">
    <location>
        <begin position="331"/>
        <end position="363"/>
    </location>
</feature>
<evidence type="ECO:0000313" key="8">
    <source>
        <dbReference type="Proteomes" id="UP000078387"/>
    </source>
</evidence>
<evidence type="ECO:0000256" key="3">
    <source>
        <dbReference type="ARBA" id="ARBA00023027"/>
    </source>
</evidence>
<dbReference type="Proteomes" id="UP000078387">
    <property type="component" value="Unassembled WGS sequence"/>
</dbReference>